<keyword evidence="3" id="KW-1185">Reference proteome</keyword>
<name>A0A212R7T4_RHOAC</name>
<accession>A0A212R7T4</accession>
<feature type="transmembrane region" description="Helical" evidence="1">
    <location>
        <begin position="100"/>
        <end position="122"/>
    </location>
</feature>
<dbReference type="Proteomes" id="UP000198418">
    <property type="component" value="Unassembled WGS sequence"/>
</dbReference>
<feature type="transmembrane region" description="Helical" evidence="1">
    <location>
        <begin position="7"/>
        <end position="25"/>
    </location>
</feature>
<dbReference type="EMBL" id="FYDG01000003">
    <property type="protein sequence ID" value="SNB68246.1"/>
    <property type="molecule type" value="Genomic_DNA"/>
</dbReference>
<evidence type="ECO:0000313" key="2">
    <source>
        <dbReference type="EMBL" id="SNB68246.1"/>
    </source>
</evidence>
<evidence type="ECO:0000313" key="3">
    <source>
        <dbReference type="Proteomes" id="UP000198418"/>
    </source>
</evidence>
<sequence>MTEAVQLLFLRLALAACGLFALTLWPLSHWWPAGFLWHETGARSYYFEMICAVYFVLGIFLLIAARNPLQHRSLIWFAIWSSAAHGAVMAVQSFDHPPHNLAHLLGDVPLLLGGAALLAWLMPRKFDR</sequence>
<organism evidence="2 3">
    <name type="scientific">Rhodoblastus acidophilus</name>
    <name type="common">Rhodopseudomonas acidophila</name>
    <dbReference type="NCBI Taxonomy" id="1074"/>
    <lineage>
        <taxon>Bacteria</taxon>
        <taxon>Pseudomonadati</taxon>
        <taxon>Pseudomonadota</taxon>
        <taxon>Alphaproteobacteria</taxon>
        <taxon>Hyphomicrobiales</taxon>
        <taxon>Rhodoblastaceae</taxon>
        <taxon>Rhodoblastus</taxon>
    </lineage>
</organism>
<dbReference type="Pfam" id="PF20337">
    <property type="entry name" value="DUF6632"/>
    <property type="match status" value="1"/>
</dbReference>
<evidence type="ECO:0008006" key="4">
    <source>
        <dbReference type="Google" id="ProtNLM"/>
    </source>
</evidence>
<dbReference type="AlphaFoldDB" id="A0A212R7T4"/>
<gene>
    <name evidence="2" type="ORF">SAMN06265338_10323</name>
</gene>
<keyword evidence="1" id="KW-0472">Membrane</keyword>
<feature type="transmembrane region" description="Helical" evidence="1">
    <location>
        <begin position="45"/>
        <end position="65"/>
    </location>
</feature>
<feature type="transmembrane region" description="Helical" evidence="1">
    <location>
        <begin position="74"/>
        <end position="94"/>
    </location>
</feature>
<proteinExistence type="predicted"/>
<dbReference type="InterPro" id="IPR046572">
    <property type="entry name" value="DUF6632"/>
</dbReference>
<dbReference type="OrthoDB" id="118744at2"/>
<keyword evidence="1" id="KW-0812">Transmembrane</keyword>
<dbReference type="RefSeq" id="WP_088520165.1">
    <property type="nucleotide sequence ID" value="NZ_FYDG01000003.1"/>
</dbReference>
<keyword evidence="1" id="KW-1133">Transmembrane helix</keyword>
<evidence type="ECO:0000256" key="1">
    <source>
        <dbReference type="SAM" id="Phobius"/>
    </source>
</evidence>
<reference evidence="3" key="1">
    <citation type="submission" date="2017-06" db="EMBL/GenBank/DDBJ databases">
        <authorList>
            <person name="Varghese N."/>
            <person name="Submissions S."/>
        </authorList>
    </citation>
    <scope>NUCLEOTIDE SEQUENCE [LARGE SCALE GENOMIC DNA]</scope>
    <source>
        <strain evidence="3">DSM 137</strain>
    </source>
</reference>
<protein>
    <recommendedName>
        <fullName evidence="4">DUF4345 domain-containing protein</fullName>
    </recommendedName>
</protein>